<evidence type="ECO:0000313" key="3">
    <source>
        <dbReference type="Proteomes" id="UP001218218"/>
    </source>
</evidence>
<reference evidence="2" key="1">
    <citation type="submission" date="2023-03" db="EMBL/GenBank/DDBJ databases">
        <title>Massive genome expansion in bonnet fungi (Mycena s.s.) driven by repeated elements and novel gene families across ecological guilds.</title>
        <authorList>
            <consortium name="Lawrence Berkeley National Laboratory"/>
            <person name="Harder C.B."/>
            <person name="Miyauchi S."/>
            <person name="Viragh M."/>
            <person name="Kuo A."/>
            <person name="Thoen E."/>
            <person name="Andreopoulos B."/>
            <person name="Lu D."/>
            <person name="Skrede I."/>
            <person name="Drula E."/>
            <person name="Henrissat B."/>
            <person name="Morin E."/>
            <person name="Kohler A."/>
            <person name="Barry K."/>
            <person name="LaButti K."/>
            <person name="Morin E."/>
            <person name="Salamov A."/>
            <person name="Lipzen A."/>
            <person name="Mereny Z."/>
            <person name="Hegedus B."/>
            <person name="Baldrian P."/>
            <person name="Stursova M."/>
            <person name="Weitz H."/>
            <person name="Taylor A."/>
            <person name="Grigoriev I.V."/>
            <person name="Nagy L.G."/>
            <person name="Martin F."/>
            <person name="Kauserud H."/>
        </authorList>
    </citation>
    <scope>NUCLEOTIDE SEQUENCE</scope>
    <source>
        <strain evidence="2">CBHHK002</strain>
    </source>
</reference>
<name>A0AAD7AHB3_9AGAR</name>
<protein>
    <recommendedName>
        <fullName evidence="4">Heterokaryon incompatibility domain-containing protein</fullName>
    </recommendedName>
</protein>
<keyword evidence="1" id="KW-0812">Transmembrane</keyword>
<dbReference type="Proteomes" id="UP001218218">
    <property type="component" value="Unassembled WGS sequence"/>
</dbReference>
<gene>
    <name evidence="2" type="ORF">DFH08DRAFT_444095</name>
</gene>
<evidence type="ECO:0008006" key="4">
    <source>
        <dbReference type="Google" id="ProtNLM"/>
    </source>
</evidence>
<evidence type="ECO:0000313" key="2">
    <source>
        <dbReference type="EMBL" id="KAJ7358605.1"/>
    </source>
</evidence>
<keyword evidence="1" id="KW-0472">Membrane</keyword>
<dbReference type="AlphaFoldDB" id="A0AAD7AHB3"/>
<organism evidence="2 3">
    <name type="scientific">Mycena albidolilacea</name>
    <dbReference type="NCBI Taxonomy" id="1033008"/>
    <lineage>
        <taxon>Eukaryota</taxon>
        <taxon>Fungi</taxon>
        <taxon>Dikarya</taxon>
        <taxon>Basidiomycota</taxon>
        <taxon>Agaricomycotina</taxon>
        <taxon>Agaricomycetes</taxon>
        <taxon>Agaricomycetidae</taxon>
        <taxon>Agaricales</taxon>
        <taxon>Marasmiineae</taxon>
        <taxon>Mycenaceae</taxon>
        <taxon>Mycena</taxon>
    </lineage>
</organism>
<proteinExistence type="predicted"/>
<dbReference type="EMBL" id="JARIHO010000007">
    <property type="protein sequence ID" value="KAJ7358605.1"/>
    <property type="molecule type" value="Genomic_DNA"/>
</dbReference>
<accession>A0AAD7AHB3</accession>
<keyword evidence="1" id="KW-1133">Transmembrane helix</keyword>
<evidence type="ECO:0000256" key="1">
    <source>
        <dbReference type="SAM" id="Phobius"/>
    </source>
</evidence>
<keyword evidence="3" id="KW-1185">Reference proteome</keyword>
<feature type="transmembrane region" description="Helical" evidence="1">
    <location>
        <begin position="497"/>
        <end position="519"/>
    </location>
</feature>
<comment type="caution">
    <text evidence="2">The sequence shown here is derived from an EMBL/GenBank/DDBJ whole genome shotgun (WGS) entry which is preliminary data.</text>
</comment>
<sequence>MEALGKSFSAMHSNVHVRRLFREDDGVEGCGYFHKRPERTFHVLGNVLRVTFNVVASPLYLFTPRVVVQTVDSYIQSSWLLEYATTPDSVLSNARGGGRGVYDVTGFLPRWVLEVSIAGGALVGFRQIPYSEEVAQAEYTALSYPMLSAAVLAREAGFVPGPAPAGREYTLADRRTISEYFLRLYCSAARRDGNPDRTEYIWLDEFCLSDDQVQDEETISTQRADELGRLADVFRGAEQVAVFCHEENCDHTRLSCIWSQRLFTIPEILHAQTVLRLTRRPQGAQIFRTTGRAFREAMQTNAARGNKWHLYSIFQHTVNAGAVPWQVAIHALVVESIRRDEAGGFHDHKFLGRALNGLLPRRSRLSDLGNGGWNDLAWLLELNQGFYNAASLAAVCSISEDHSVEWLGKPIDPAAGNERLEPVVTAFPVSSDSGPPALTVIAGEQVGFRAKPLKRDAFGLYNNEEMKGAKILTLCIAVALAIISTVIVASGSTVAGIVLYYLTAVLYSIVELLVGTMYLERDGWVFLEDALWGDKLEEKLGEQDNNLRELTSWGERQLIPEWEAPGRRPWFTGKLVDLRSRVYVRTTVVARPNAMVPLAIHGSGVTCMLLERPEDSEKEPNIIAQKVGMCNVPPYIFAQAVKSGTIYVGNPKTDTD</sequence>
<feature type="transmembrane region" description="Helical" evidence="1">
    <location>
        <begin position="471"/>
        <end position="491"/>
    </location>
</feature>